<dbReference type="CDD" id="cd09272">
    <property type="entry name" value="RNase_HI_RT_Ty1"/>
    <property type="match status" value="1"/>
</dbReference>
<dbReference type="Proteomes" id="UP001458880">
    <property type="component" value="Unassembled WGS sequence"/>
</dbReference>
<proteinExistence type="predicted"/>
<organism evidence="1 2">
    <name type="scientific">Popillia japonica</name>
    <name type="common">Japanese beetle</name>
    <dbReference type="NCBI Taxonomy" id="7064"/>
    <lineage>
        <taxon>Eukaryota</taxon>
        <taxon>Metazoa</taxon>
        <taxon>Ecdysozoa</taxon>
        <taxon>Arthropoda</taxon>
        <taxon>Hexapoda</taxon>
        <taxon>Insecta</taxon>
        <taxon>Pterygota</taxon>
        <taxon>Neoptera</taxon>
        <taxon>Endopterygota</taxon>
        <taxon>Coleoptera</taxon>
        <taxon>Polyphaga</taxon>
        <taxon>Scarabaeiformia</taxon>
        <taxon>Scarabaeidae</taxon>
        <taxon>Rutelinae</taxon>
        <taxon>Popillia</taxon>
    </lineage>
</organism>
<evidence type="ECO:0008006" key="3">
    <source>
        <dbReference type="Google" id="ProtNLM"/>
    </source>
</evidence>
<evidence type="ECO:0000313" key="1">
    <source>
        <dbReference type="EMBL" id="KAK9685206.1"/>
    </source>
</evidence>
<dbReference type="PANTHER" id="PTHR11439:SF483">
    <property type="entry name" value="PEPTIDE SYNTHASE GLIP-LIKE, PUTATIVE (AFU_ORTHOLOGUE AFUA_3G12920)-RELATED"/>
    <property type="match status" value="1"/>
</dbReference>
<dbReference type="EMBL" id="JASPKY010000795">
    <property type="protein sequence ID" value="KAK9685206.1"/>
    <property type="molecule type" value="Genomic_DNA"/>
</dbReference>
<evidence type="ECO:0000313" key="2">
    <source>
        <dbReference type="Proteomes" id="UP001458880"/>
    </source>
</evidence>
<reference evidence="1 2" key="1">
    <citation type="journal article" date="2024" name="BMC Genomics">
        <title>De novo assembly and annotation of Popillia japonica's genome with initial clues to its potential as an invasive pest.</title>
        <authorList>
            <person name="Cucini C."/>
            <person name="Boschi S."/>
            <person name="Funari R."/>
            <person name="Cardaioli E."/>
            <person name="Iannotti N."/>
            <person name="Marturano G."/>
            <person name="Paoli F."/>
            <person name="Bruttini M."/>
            <person name="Carapelli A."/>
            <person name="Frati F."/>
            <person name="Nardi F."/>
        </authorList>
    </citation>
    <scope>NUCLEOTIDE SEQUENCE [LARGE SCALE GENOMIC DNA]</scope>
    <source>
        <strain evidence="1">DMR45628</strain>
    </source>
</reference>
<protein>
    <recommendedName>
        <fullName evidence="3">Polyprotein</fullName>
    </recommendedName>
</protein>
<name>A0AAW1I8K6_POPJA</name>
<gene>
    <name evidence="1" type="ORF">QE152_g38218</name>
</gene>
<comment type="caution">
    <text evidence="1">The sequence shown here is derived from an EMBL/GenBank/DDBJ whole genome shotgun (WGS) entry which is preliminary data.</text>
</comment>
<dbReference type="AlphaFoldDB" id="A0AAW1I8K6"/>
<sequence>MALRISATVWYRMTHWKVLTKERDDVEHTLVDDPDFEPGVTIPMPVRLRQSSRERRPVRHDDYVTYLTVNNEIGTKPVSFNDDKLTTGTMEIGCDSQSAIALAKSDEFRARSKHIDVRHHYIREKVNSQSAIALAKSDEFRARSKHIDVRHHYIREKVNDLTIGLTHISTDHMVADLLTKALPKTKHFFCTKEMGLIHSIKN</sequence>
<accession>A0AAW1I8K6</accession>
<dbReference type="PANTHER" id="PTHR11439">
    <property type="entry name" value="GAG-POL-RELATED RETROTRANSPOSON"/>
    <property type="match status" value="1"/>
</dbReference>
<keyword evidence="2" id="KW-1185">Reference proteome</keyword>